<evidence type="ECO:0000313" key="4">
    <source>
        <dbReference type="Proteomes" id="UP000887566"/>
    </source>
</evidence>
<dbReference type="Gene3D" id="2.60.120.200">
    <property type="match status" value="2"/>
</dbReference>
<keyword evidence="4" id="KW-1185">Reference proteome</keyword>
<sequence>MANLGWWAGCFYVAGLLVTCVRAQTTVDCNFDSVTFCNWENVQSDQFDWQLDSSVAVDGFHSIPRTLTGTGSFAYAQGKLQTNLNANNEAQLRSPQISSLTSPATLTFSYWKTAIPPTLDVCTQEEGSSLQCIDTVSGAGPFEWTQRQVVIPANPLAFRIVFRARNFNTALDIIGVDDVQFRLATRDAPISNVPSDPFRASSSGRSSLRNIALPNIGLPPLEPTTRPPLQVFEPLFPTELPTTFAPTQPQFTAPPLFTVPPPFTAPSPFTVPPLDNSNEVADASRLSSPAGRFSSPFSESRLAVNRATENFASSNGVQESLRPDTVGFVTGPNEELPGGCNAVECSFARDLCSWENLRDDSYDWSQTNGERQSASGDAIGSQGDQSNAHIFVSGEGRDAQQRAGIRSAEFVVPAGAFVEFAAYISDQLIGRLAVYQNNRQGVPNPIQSATLIWDRTGYDSIGGGGWRRLRVPIKASSYPLTLLFVVDGLSLPQHVIGLDDVKLVNSLGEEIGCGNNVNSFGQALNRGVDPQDIIPERLTAFQQPSSSPSYPTTRYSNIIPQRIEFEQPDSLRGVNDINIGVSNEHSVLPPGTTLPEPPTAIEDRQEQFRNIAEGRQQYFRTTADDRQERFRTTAVVQDPFLSALRPIVPVNAREHQQSLVLSALNLKPSAVESFEASEPSSLSAIVPILGNAFAPIERVVEEETARDSVVQPAQLTLQESETDPPPPPPPPEGFQAAIEPLQPIKAEVTEPEVDPDDPQTQQVLNRLTKDIERLFGIPISQTVGLDKGAALYSQAKQLSAAGDRPLTKENLDFILQNALAG</sequence>
<dbReference type="AlphaFoldDB" id="A0A914WGT7"/>
<feature type="domain" description="MAM" evidence="3">
    <location>
        <begin position="343"/>
        <end position="515"/>
    </location>
</feature>
<accession>A0A914WGT7</accession>
<dbReference type="InterPro" id="IPR000998">
    <property type="entry name" value="MAM_dom"/>
</dbReference>
<dbReference type="GO" id="GO:0016020">
    <property type="term" value="C:membrane"/>
    <property type="evidence" value="ECO:0007669"/>
    <property type="project" value="InterPro"/>
</dbReference>
<evidence type="ECO:0000313" key="5">
    <source>
        <dbReference type="WBParaSite" id="PSAMB.scaffold419size51979.g5864.t1"/>
    </source>
</evidence>
<dbReference type="SMART" id="SM00137">
    <property type="entry name" value="MAM"/>
    <property type="match status" value="2"/>
</dbReference>
<feature type="domain" description="MAM" evidence="3">
    <location>
        <begin position="27"/>
        <end position="181"/>
    </location>
</feature>
<dbReference type="Pfam" id="PF00629">
    <property type="entry name" value="MAM"/>
    <property type="match status" value="2"/>
</dbReference>
<dbReference type="CDD" id="cd06263">
    <property type="entry name" value="MAM"/>
    <property type="match status" value="1"/>
</dbReference>
<evidence type="ECO:0000256" key="2">
    <source>
        <dbReference type="SAM" id="SignalP"/>
    </source>
</evidence>
<dbReference type="SUPFAM" id="SSF49899">
    <property type="entry name" value="Concanavalin A-like lectins/glucanases"/>
    <property type="match status" value="2"/>
</dbReference>
<evidence type="ECO:0000256" key="1">
    <source>
        <dbReference type="SAM" id="MobiDB-lite"/>
    </source>
</evidence>
<feature type="compositionally biased region" description="Pro residues" evidence="1">
    <location>
        <begin position="723"/>
        <end position="732"/>
    </location>
</feature>
<reference evidence="5" key="1">
    <citation type="submission" date="2022-11" db="UniProtKB">
        <authorList>
            <consortium name="WormBaseParasite"/>
        </authorList>
    </citation>
    <scope>IDENTIFICATION</scope>
</reference>
<keyword evidence="2" id="KW-0732">Signal</keyword>
<feature type="chain" id="PRO_5037379529" evidence="2">
    <location>
        <begin position="24"/>
        <end position="821"/>
    </location>
</feature>
<dbReference type="PROSITE" id="PS50060">
    <property type="entry name" value="MAM_2"/>
    <property type="match status" value="2"/>
</dbReference>
<organism evidence="4 5">
    <name type="scientific">Plectus sambesii</name>
    <dbReference type="NCBI Taxonomy" id="2011161"/>
    <lineage>
        <taxon>Eukaryota</taxon>
        <taxon>Metazoa</taxon>
        <taxon>Ecdysozoa</taxon>
        <taxon>Nematoda</taxon>
        <taxon>Chromadorea</taxon>
        <taxon>Plectida</taxon>
        <taxon>Plectina</taxon>
        <taxon>Plectoidea</taxon>
        <taxon>Plectidae</taxon>
        <taxon>Plectus</taxon>
    </lineage>
</organism>
<proteinExistence type="predicted"/>
<name>A0A914WGT7_9BILA</name>
<dbReference type="Proteomes" id="UP000887566">
    <property type="component" value="Unplaced"/>
</dbReference>
<evidence type="ECO:0000259" key="3">
    <source>
        <dbReference type="PROSITE" id="PS50060"/>
    </source>
</evidence>
<feature type="signal peptide" evidence="2">
    <location>
        <begin position="1"/>
        <end position="23"/>
    </location>
</feature>
<dbReference type="PANTHER" id="PTHR23282:SF101">
    <property type="entry name" value="MAM DOMAIN-CONTAINING PROTEIN"/>
    <property type="match status" value="1"/>
</dbReference>
<dbReference type="WBParaSite" id="PSAMB.scaffold419size51979.g5864.t1">
    <property type="protein sequence ID" value="PSAMB.scaffold419size51979.g5864.t1"/>
    <property type="gene ID" value="PSAMB.scaffold419size51979.g5864"/>
</dbReference>
<dbReference type="InterPro" id="IPR051560">
    <property type="entry name" value="MAM_domain-containing"/>
</dbReference>
<dbReference type="PANTHER" id="PTHR23282">
    <property type="entry name" value="APICAL ENDOSOMAL GLYCOPROTEIN PRECURSOR"/>
    <property type="match status" value="1"/>
</dbReference>
<protein>
    <submittedName>
        <fullName evidence="5">MAM domain-containing protein</fullName>
    </submittedName>
</protein>
<feature type="region of interest" description="Disordered" evidence="1">
    <location>
        <begin position="717"/>
        <end position="736"/>
    </location>
</feature>
<dbReference type="InterPro" id="IPR013320">
    <property type="entry name" value="ConA-like_dom_sf"/>
</dbReference>